<dbReference type="GO" id="GO:0016620">
    <property type="term" value="F:oxidoreductase activity, acting on the aldehyde or oxo group of donors, NAD or NADP as acceptor"/>
    <property type="evidence" value="ECO:0007669"/>
    <property type="project" value="InterPro"/>
</dbReference>
<dbReference type="GO" id="GO:0008652">
    <property type="term" value="P:amino acid biosynthetic process"/>
    <property type="evidence" value="ECO:0007669"/>
    <property type="project" value="InterPro"/>
</dbReference>
<dbReference type="SUPFAM" id="SSF55347">
    <property type="entry name" value="Glyceraldehyde-3-phosphate dehydrogenase-like, C-terminal domain"/>
    <property type="match status" value="1"/>
</dbReference>
<dbReference type="PANTHER" id="PTHR46278">
    <property type="entry name" value="DEHYDROGENASE, PUTATIVE-RELATED"/>
    <property type="match status" value="1"/>
</dbReference>
<evidence type="ECO:0000256" key="1">
    <source>
        <dbReference type="ARBA" id="ARBA00010584"/>
    </source>
</evidence>
<dbReference type="PANTHER" id="PTHR46278:SF2">
    <property type="entry name" value="ASPARTATE-SEMIALDEHYDE DEHYDROGENASE"/>
    <property type="match status" value="1"/>
</dbReference>
<organism evidence="3 4">
    <name type="scientific">Wolbachia pipientis</name>
    <dbReference type="NCBI Taxonomy" id="955"/>
    <lineage>
        <taxon>Bacteria</taxon>
        <taxon>Pseudomonadati</taxon>
        <taxon>Pseudomonadota</taxon>
        <taxon>Alphaproteobacteria</taxon>
        <taxon>Rickettsiales</taxon>
        <taxon>Anaplasmataceae</taxon>
        <taxon>Wolbachieae</taxon>
        <taxon>Wolbachia</taxon>
    </lineage>
</organism>
<comment type="similarity">
    <text evidence="1">Belongs to the aspartate-semialdehyde dehydrogenase family.</text>
</comment>
<dbReference type="InterPro" id="IPR036291">
    <property type="entry name" value="NAD(P)-bd_dom_sf"/>
</dbReference>
<protein>
    <submittedName>
        <fullName evidence="3">Aspartate-semialdehyde dehydrogenase</fullName>
    </submittedName>
</protein>
<reference evidence="3 4" key="1">
    <citation type="submission" date="2016-09" db="EMBL/GenBank/DDBJ databases">
        <title>Genomic evidence for plant-parasitic nematodes as the earliest Wolbachia hosts.</title>
        <authorList>
            <person name="Brown A.M."/>
            <person name="Wasala S.K."/>
            <person name="Howe D.K."/>
            <person name="Peetz A.B."/>
            <person name="Zasada I.A."/>
            <person name="Denver D.R."/>
        </authorList>
    </citation>
    <scope>NUCLEOTIDE SEQUENCE [LARGE SCALE GENOMIC DNA]</scope>
    <source>
        <strain evidence="4">wPpe</strain>
    </source>
</reference>
<dbReference type="EMBL" id="MJMG01000007">
    <property type="protein sequence ID" value="OEY86662.1"/>
    <property type="molecule type" value="Genomic_DNA"/>
</dbReference>
<dbReference type="InterPro" id="IPR012280">
    <property type="entry name" value="Semialdhyde_DH_dimer_dom"/>
</dbReference>
<dbReference type="RefSeq" id="WP_070065141.1">
    <property type="nucleotide sequence ID" value="NZ_MJMG01000007.1"/>
</dbReference>
<dbReference type="OrthoDB" id="9805684at2"/>
<dbReference type="Gene3D" id="3.30.360.10">
    <property type="entry name" value="Dihydrodipicolinate Reductase, domain 2"/>
    <property type="match status" value="1"/>
</dbReference>
<dbReference type="Proteomes" id="UP000175679">
    <property type="component" value="Unassembled WGS sequence"/>
</dbReference>
<dbReference type="Gene3D" id="3.40.50.720">
    <property type="entry name" value="NAD(P)-binding Rossmann-like Domain"/>
    <property type="match status" value="1"/>
</dbReference>
<proteinExistence type="inferred from homology"/>
<comment type="caution">
    <text evidence="3">The sequence shown here is derived from an EMBL/GenBank/DDBJ whole genome shotgun (WGS) entry which is preliminary data.</text>
</comment>
<dbReference type="SUPFAM" id="SSF51735">
    <property type="entry name" value="NAD(P)-binding Rossmann-fold domains"/>
    <property type="match status" value="1"/>
</dbReference>
<keyword evidence="4" id="KW-1185">Reference proteome</keyword>
<dbReference type="InterPro" id="IPR000534">
    <property type="entry name" value="Semialdehyde_DH_NAD-bd"/>
</dbReference>
<evidence type="ECO:0000259" key="2">
    <source>
        <dbReference type="SMART" id="SM00859"/>
    </source>
</evidence>
<dbReference type="Pfam" id="PF02774">
    <property type="entry name" value="Semialdhyde_dhC"/>
    <property type="match status" value="1"/>
</dbReference>
<dbReference type="Pfam" id="PF01118">
    <property type="entry name" value="Semialdhyde_dh"/>
    <property type="match status" value="1"/>
</dbReference>
<gene>
    <name evidence="3" type="ORF">BIY23_03110</name>
</gene>
<evidence type="ECO:0000313" key="3">
    <source>
        <dbReference type="EMBL" id="OEY86662.1"/>
    </source>
</evidence>
<name>A0A1E7QJK9_WOLPI</name>
<feature type="domain" description="Semialdehyde dehydrogenase NAD-binding" evidence="2">
    <location>
        <begin position="4"/>
        <end position="120"/>
    </location>
</feature>
<dbReference type="AlphaFoldDB" id="A0A1E7QJK9"/>
<sequence>MGYKIAVIGSNEKIGYEILNTLAEFQEAKRIIVDSIVPLASKESVGKKISFGNKELSILNFTDYNFANINVAIFCASAYLSTPIAMAAGSLVIDSTSYLKIQEDVPLIITEINHEKIRGHNLILNPSSITIQMLLALNPLHKYAKVKRITVSTYQSTAGAGKAAMDELYIQTKKMFMNEDKKPEIFSKQIAFNCIPQVGDFTEDGHTEEELQIAEETKKILGRDIQVVVTCVRVPVFIGNAVSVNIEFHSPITVELAYKILREAEDNGVLVYDQREDGGYMTQIDVVQENVVYVSRVRKDQTVKHGLSLWIVADNLQALNIAHILEHKSKM</sequence>
<evidence type="ECO:0000313" key="4">
    <source>
        <dbReference type="Proteomes" id="UP000175679"/>
    </source>
</evidence>
<dbReference type="PIRSF" id="PIRSF000148">
    <property type="entry name" value="ASA_dh"/>
    <property type="match status" value="1"/>
</dbReference>
<dbReference type="NCBIfam" id="NF011456">
    <property type="entry name" value="PRK14874.1"/>
    <property type="match status" value="1"/>
</dbReference>
<dbReference type="GO" id="GO:0051287">
    <property type="term" value="F:NAD binding"/>
    <property type="evidence" value="ECO:0007669"/>
    <property type="project" value="InterPro"/>
</dbReference>
<dbReference type="CDD" id="cd18131">
    <property type="entry name" value="ASADH_C_bac_euk_like"/>
    <property type="match status" value="1"/>
</dbReference>
<accession>A0A1E7QJK9</accession>
<dbReference type="SMART" id="SM00859">
    <property type="entry name" value="Semialdhyde_dh"/>
    <property type="match status" value="1"/>
</dbReference>
<dbReference type="GO" id="GO:0046983">
    <property type="term" value="F:protein dimerization activity"/>
    <property type="evidence" value="ECO:0007669"/>
    <property type="project" value="InterPro"/>
</dbReference>